<dbReference type="GO" id="GO:0016020">
    <property type="term" value="C:membrane"/>
    <property type="evidence" value="ECO:0007669"/>
    <property type="project" value="UniProtKB-SubCell"/>
</dbReference>
<dbReference type="Pfam" id="PF00989">
    <property type="entry name" value="PAS"/>
    <property type="match status" value="1"/>
</dbReference>
<evidence type="ECO:0000256" key="6">
    <source>
        <dbReference type="ARBA" id="ARBA00022741"/>
    </source>
</evidence>
<comment type="catalytic activity">
    <reaction evidence="1">
        <text>ATP + protein L-histidine = ADP + protein N-phospho-L-histidine.</text>
        <dbReference type="EC" id="2.7.13.3"/>
    </reaction>
</comment>
<dbReference type="CDD" id="cd16922">
    <property type="entry name" value="HATPase_EvgS-ArcB-TorS-like"/>
    <property type="match status" value="1"/>
</dbReference>
<reference evidence="14 15" key="1">
    <citation type="submission" date="2018-12" db="EMBL/GenBank/DDBJ databases">
        <title>The whole draft genome of Aquabacterium sp. SJQ9.</title>
        <authorList>
            <person name="Sun L."/>
            <person name="Gao X."/>
            <person name="Chen W."/>
            <person name="Huang K."/>
        </authorList>
    </citation>
    <scope>NUCLEOTIDE SEQUENCE [LARGE SCALE GENOMIC DNA]</scope>
    <source>
        <strain evidence="14 15">SJQ9</strain>
    </source>
</reference>
<evidence type="ECO:0000313" key="14">
    <source>
        <dbReference type="EMBL" id="RRS05821.1"/>
    </source>
</evidence>
<dbReference type="PRINTS" id="PR00344">
    <property type="entry name" value="BCTRLSENSOR"/>
</dbReference>
<keyword evidence="7" id="KW-0418">Kinase</keyword>
<dbReference type="PANTHER" id="PTHR43047">
    <property type="entry name" value="TWO-COMPONENT HISTIDINE PROTEIN KINASE"/>
    <property type="match status" value="1"/>
</dbReference>
<dbReference type="RefSeq" id="WP_125241728.1">
    <property type="nucleotide sequence ID" value="NZ_RSED01000002.1"/>
</dbReference>
<evidence type="ECO:0000259" key="13">
    <source>
        <dbReference type="PROSITE" id="PS50113"/>
    </source>
</evidence>
<dbReference type="Pfam" id="PF13426">
    <property type="entry name" value="PAS_9"/>
    <property type="match status" value="1"/>
</dbReference>
<feature type="domain" description="PAS" evidence="12">
    <location>
        <begin position="120"/>
        <end position="173"/>
    </location>
</feature>
<dbReference type="PROSITE" id="PS50109">
    <property type="entry name" value="HIS_KIN"/>
    <property type="match status" value="1"/>
</dbReference>
<evidence type="ECO:0000256" key="2">
    <source>
        <dbReference type="ARBA" id="ARBA00004370"/>
    </source>
</evidence>
<dbReference type="EC" id="2.7.13.3" evidence="3"/>
<dbReference type="OrthoDB" id="9770795at2"/>
<dbReference type="InterPro" id="IPR000700">
    <property type="entry name" value="PAS-assoc_C"/>
</dbReference>
<evidence type="ECO:0000256" key="1">
    <source>
        <dbReference type="ARBA" id="ARBA00000085"/>
    </source>
</evidence>
<evidence type="ECO:0000256" key="10">
    <source>
        <dbReference type="ARBA" id="ARBA00023136"/>
    </source>
</evidence>
<dbReference type="NCBIfam" id="TIGR00229">
    <property type="entry name" value="sensory_box"/>
    <property type="match status" value="2"/>
</dbReference>
<dbReference type="PROSITE" id="PS50113">
    <property type="entry name" value="PAC"/>
    <property type="match status" value="1"/>
</dbReference>
<dbReference type="CDD" id="cd00082">
    <property type="entry name" value="HisKA"/>
    <property type="match status" value="1"/>
</dbReference>
<dbReference type="Pfam" id="PF00512">
    <property type="entry name" value="HisKA"/>
    <property type="match status" value="1"/>
</dbReference>
<organism evidence="14 15">
    <name type="scientific">Aquabacterium soli</name>
    <dbReference type="NCBI Taxonomy" id="2493092"/>
    <lineage>
        <taxon>Bacteria</taxon>
        <taxon>Pseudomonadati</taxon>
        <taxon>Pseudomonadota</taxon>
        <taxon>Betaproteobacteria</taxon>
        <taxon>Burkholderiales</taxon>
        <taxon>Aquabacterium</taxon>
    </lineage>
</organism>
<evidence type="ECO:0000256" key="5">
    <source>
        <dbReference type="ARBA" id="ARBA00022679"/>
    </source>
</evidence>
<dbReference type="FunFam" id="1.10.287.130:FF:000038">
    <property type="entry name" value="Sensory transduction histidine kinase"/>
    <property type="match status" value="1"/>
</dbReference>
<dbReference type="EMBL" id="RSED01000002">
    <property type="protein sequence ID" value="RRS05821.1"/>
    <property type="molecule type" value="Genomic_DNA"/>
</dbReference>
<dbReference type="InterPro" id="IPR003661">
    <property type="entry name" value="HisK_dim/P_dom"/>
</dbReference>
<dbReference type="InterPro" id="IPR000014">
    <property type="entry name" value="PAS"/>
</dbReference>
<dbReference type="Proteomes" id="UP000269265">
    <property type="component" value="Unassembled WGS sequence"/>
</dbReference>
<dbReference type="InterPro" id="IPR003594">
    <property type="entry name" value="HATPase_dom"/>
</dbReference>
<dbReference type="PROSITE" id="PS50112">
    <property type="entry name" value="PAS"/>
    <property type="match status" value="2"/>
</dbReference>
<keyword evidence="4" id="KW-0597">Phosphoprotein</keyword>
<evidence type="ECO:0000256" key="4">
    <source>
        <dbReference type="ARBA" id="ARBA00022553"/>
    </source>
</evidence>
<feature type="domain" description="PAC" evidence="13">
    <location>
        <begin position="197"/>
        <end position="247"/>
    </location>
</feature>
<feature type="domain" description="PAS" evidence="12">
    <location>
        <begin position="2"/>
        <end position="56"/>
    </location>
</feature>
<keyword evidence="9" id="KW-0902">Two-component regulatory system</keyword>
<evidence type="ECO:0000256" key="9">
    <source>
        <dbReference type="ARBA" id="ARBA00023012"/>
    </source>
</evidence>
<dbReference type="SMART" id="SM00091">
    <property type="entry name" value="PAS"/>
    <property type="match status" value="2"/>
</dbReference>
<accession>A0A426VGF4</accession>
<dbReference type="Pfam" id="PF02518">
    <property type="entry name" value="HATPase_c"/>
    <property type="match status" value="1"/>
</dbReference>
<gene>
    <name evidence="14" type="ORF">EIP75_02855</name>
</gene>
<evidence type="ECO:0000259" key="12">
    <source>
        <dbReference type="PROSITE" id="PS50112"/>
    </source>
</evidence>
<keyword evidence="6" id="KW-0547">Nucleotide-binding</keyword>
<dbReference type="AlphaFoldDB" id="A0A426VGF4"/>
<dbReference type="SUPFAM" id="SSF55874">
    <property type="entry name" value="ATPase domain of HSP90 chaperone/DNA topoisomerase II/histidine kinase"/>
    <property type="match status" value="1"/>
</dbReference>
<dbReference type="SUPFAM" id="SSF55785">
    <property type="entry name" value="PYP-like sensor domain (PAS domain)"/>
    <property type="match status" value="2"/>
</dbReference>
<dbReference type="SMART" id="SM00086">
    <property type="entry name" value="PAC"/>
    <property type="match status" value="2"/>
</dbReference>
<dbReference type="GO" id="GO:0005524">
    <property type="term" value="F:ATP binding"/>
    <property type="evidence" value="ECO:0007669"/>
    <property type="project" value="UniProtKB-KW"/>
</dbReference>
<comment type="caution">
    <text evidence="14">The sequence shown here is derived from an EMBL/GenBank/DDBJ whole genome shotgun (WGS) entry which is preliminary data.</text>
</comment>
<evidence type="ECO:0000256" key="8">
    <source>
        <dbReference type="ARBA" id="ARBA00022840"/>
    </source>
</evidence>
<name>A0A426VGF4_9BURK</name>
<keyword evidence="15" id="KW-1185">Reference proteome</keyword>
<dbReference type="PANTHER" id="PTHR43047:SF64">
    <property type="entry name" value="HISTIDINE KINASE CONTAINING CHEY-HOMOLOGOUS RECEIVER DOMAIN AND PAS DOMAIN-RELATED"/>
    <property type="match status" value="1"/>
</dbReference>
<evidence type="ECO:0000256" key="7">
    <source>
        <dbReference type="ARBA" id="ARBA00022777"/>
    </source>
</evidence>
<feature type="domain" description="Histidine kinase" evidence="11">
    <location>
        <begin position="265"/>
        <end position="486"/>
    </location>
</feature>
<dbReference type="SMART" id="SM00387">
    <property type="entry name" value="HATPase_c"/>
    <property type="match status" value="1"/>
</dbReference>
<dbReference type="CDD" id="cd00130">
    <property type="entry name" value="PAS"/>
    <property type="match status" value="2"/>
</dbReference>
<dbReference type="InterPro" id="IPR004358">
    <property type="entry name" value="Sig_transdc_His_kin-like_C"/>
</dbReference>
<dbReference type="InterPro" id="IPR035965">
    <property type="entry name" value="PAS-like_dom_sf"/>
</dbReference>
<keyword evidence="10" id="KW-0472">Membrane</keyword>
<keyword evidence="8" id="KW-0067">ATP-binding</keyword>
<sequence length="488" mass="54457">MNRELWIQLVQQSPDALVVTRTPREEIMLWNQRAEAVLGYSSEEATGASLPDLIQPFGKERAAAIAEGGEESVRRCKSGILIYVNAATRPLLGDDGEPWGTLHRFTDITSQRVRRTARHVESRYRDVLESMPDAIVIVNDAGHIILVNRQLERLFHYAGLELLGQPIEVLVPERYHHRHTQHRGNYLSAPRLRPMGAGLELFGRRKDGSEFPVEISLSPLETDDSTLVSAAIRDITERKRFEQALREKNDELLRANQAKNRFLATMSHELRTPLNAIIGFTGLMLMKLPGPLTQDQEKQLTAVQSSGKHLLSLINDLLDLARIESERVEMSIEPVVWQDVVHEVVTALRPAAQAKGLALLTDMPEAPVVAPTNRRALHQIIINLANNAVKYTRQGQVRIEVTQHQTDGHTHTEVAVADTGVGISPQDQERLFQAFMQVGSASSEIEGTGLGLYLCSKLAELLEGRIELQSTQGVGSRFSFCIDTEDRP</sequence>
<dbReference type="Gene3D" id="1.10.287.130">
    <property type="match status" value="1"/>
</dbReference>
<dbReference type="Gene3D" id="3.30.565.10">
    <property type="entry name" value="Histidine kinase-like ATPase, C-terminal domain"/>
    <property type="match status" value="1"/>
</dbReference>
<dbReference type="InterPro" id="IPR005467">
    <property type="entry name" value="His_kinase_dom"/>
</dbReference>
<dbReference type="GO" id="GO:0000155">
    <property type="term" value="F:phosphorelay sensor kinase activity"/>
    <property type="evidence" value="ECO:0007669"/>
    <property type="project" value="InterPro"/>
</dbReference>
<comment type="subcellular location">
    <subcellularLocation>
        <location evidence="2">Membrane</location>
    </subcellularLocation>
</comment>
<dbReference type="Gene3D" id="3.30.450.20">
    <property type="entry name" value="PAS domain"/>
    <property type="match status" value="2"/>
</dbReference>
<dbReference type="InterPro" id="IPR036890">
    <property type="entry name" value="HATPase_C_sf"/>
</dbReference>
<dbReference type="InterPro" id="IPR001610">
    <property type="entry name" value="PAC"/>
</dbReference>
<dbReference type="InterPro" id="IPR036097">
    <property type="entry name" value="HisK_dim/P_sf"/>
</dbReference>
<evidence type="ECO:0000259" key="11">
    <source>
        <dbReference type="PROSITE" id="PS50109"/>
    </source>
</evidence>
<evidence type="ECO:0000256" key="3">
    <source>
        <dbReference type="ARBA" id="ARBA00012438"/>
    </source>
</evidence>
<protein>
    <recommendedName>
        <fullName evidence="3">histidine kinase</fullName>
        <ecNumber evidence="3">2.7.13.3</ecNumber>
    </recommendedName>
</protein>
<dbReference type="InterPro" id="IPR013767">
    <property type="entry name" value="PAS_fold"/>
</dbReference>
<dbReference type="SUPFAM" id="SSF47384">
    <property type="entry name" value="Homodimeric domain of signal transducing histidine kinase"/>
    <property type="match status" value="1"/>
</dbReference>
<dbReference type="SMART" id="SM00388">
    <property type="entry name" value="HisKA"/>
    <property type="match status" value="1"/>
</dbReference>
<keyword evidence="5" id="KW-0808">Transferase</keyword>
<proteinExistence type="predicted"/>
<dbReference type="GO" id="GO:0006355">
    <property type="term" value="P:regulation of DNA-templated transcription"/>
    <property type="evidence" value="ECO:0007669"/>
    <property type="project" value="InterPro"/>
</dbReference>
<evidence type="ECO:0000313" key="15">
    <source>
        <dbReference type="Proteomes" id="UP000269265"/>
    </source>
</evidence>